<reference evidence="1 2" key="1">
    <citation type="submission" date="2021-06" db="EMBL/GenBank/DDBJ databases">
        <title>Caerostris extrusa draft genome.</title>
        <authorList>
            <person name="Kono N."/>
            <person name="Arakawa K."/>
        </authorList>
    </citation>
    <scope>NUCLEOTIDE SEQUENCE [LARGE SCALE GENOMIC DNA]</scope>
</reference>
<proteinExistence type="predicted"/>
<dbReference type="EMBL" id="BPLR01004002">
    <property type="protein sequence ID" value="GIX91209.1"/>
    <property type="molecule type" value="Genomic_DNA"/>
</dbReference>
<protein>
    <submittedName>
        <fullName evidence="1">Uncharacterized protein</fullName>
    </submittedName>
</protein>
<name>A0AAV4P2E9_CAEEX</name>
<comment type="caution">
    <text evidence="1">The sequence shown here is derived from an EMBL/GenBank/DDBJ whole genome shotgun (WGS) entry which is preliminary data.</text>
</comment>
<dbReference type="Proteomes" id="UP001054945">
    <property type="component" value="Unassembled WGS sequence"/>
</dbReference>
<keyword evidence="2" id="KW-1185">Reference proteome</keyword>
<evidence type="ECO:0000313" key="2">
    <source>
        <dbReference type="Proteomes" id="UP001054945"/>
    </source>
</evidence>
<organism evidence="1 2">
    <name type="scientific">Caerostris extrusa</name>
    <name type="common">Bark spider</name>
    <name type="synonym">Caerostris bankana</name>
    <dbReference type="NCBI Taxonomy" id="172846"/>
    <lineage>
        <taxon>Eukaryota</taxon>
        <taxon>Metazoa</taxon>
        <taxon>Ecdysozoa</taxon>
        <taxon>Arthropoda</taxon>
        <taxon>Chelicerata</taxon>
        <taxon>Arachnida</taxon>
        <taxon>Araneae</taxon>
        <taxon>Araneomorphae</taxon>
        <taxon>Entelegynae</taxon>
        <taxon>Araneoidea</taxon>
        <taxon>Araneidae</taxon>
        <taxon>Caerostris</taxon>
    </lineage>
</organism>
<dbReference type="AlphaFoldDB" id="A0AAV4P2E9"/>
<accession>A0AAV4P2E9</accession>
<gene>
    <name evidence="1" type="ORF">CEXT_584731</name>
</gene>
<sequence length="163" mass="18946">MDDRDTQKPDWGFQGTLFQIPDTKPICLQKKSFLCDVDMPFGSRKCTSNFVLIINKGFEPSSKFSYFQKHPLRFGNTHEVCKAEKARAILRIVRHFLSGSKKVERSEHGRTSYPREIRALEASFSSDERLANKRAFYESFEGSPVRYGIEFMKNCHFSTVVFR</sequence>
<evidence type="ECO:0000313" key="1">
    <source>
        <dbReference type="EMBL" id="GIX91209.1"/>
    </source>
</evidence>